<dbReference type="AlphaFoldDB" id="A0A0G1KCF2"/>
<accession>A0A0G1KCF2</accession>
<organism evidence="2 3">
    <name type="scientific">Candidatus Gottesmanbacteria bacterium GW2011_GWA2_44_17</name>
    <dbReference type="NCBI Taxonomy" id="1618444"/>
    <lineage>
        <taxon>Bacteria</taxon>
        <taxon>Candidatus Gottesmaniibacteriota</taxon>
    </lineage>
</organism>
<dbReference type="EMBL" id="LCIB01000046">
    <property type="protein sequence ID" value="KKT45474.1"/>
    <property type="molecule type" value="Genomic_DNA"/>
</dbReference>
<comment type="caution">
    <text evidence="2">The sequence shown here is derived from an EMBL/GenBank/DDBJ whole genome shotgun (WGS) entry which is preliminary data.</text>
</comment>
<keyword evidence="1" id="KW-0472">Membrane</keyword>
<name>A0A0G1KCF2_9BACT</name>
<evidence type="ECO:0000313" key="2">
    <source>
        <dbReference type="EMBL" id="KKT45474.1"/>
    </source>
</evidence>
<evidence type="ECO:0000313" key="3">
    <source>
        <dbReference type="Proteomes" id="UP000034063"/>
    </source>
</evidence>
<sequence>MIYVSIFGNINKPVSTKYGSIGAPDLGLVSFVNNLLGLVTTIAGIFVIVNFIIAGYQYLSSNGEAQKILAAGNKILQSAIGIGIVAIAYVIAAIIGKLLFNDSTILLQPKIFTF</sequence>
<feature type="transmembrane region" description="Helical" evidence="1">
    <location>
        <begin position="35"/>
        <end position="59"/>
    </location>
</feature>
<reference evidence="2 3" key="1">
    <citation type="journal article" date="2015" name="Nature">
        <title>rRNA introns, odd ribosomes, and small enigmatic genomes across a large radiation of phyla.</title>
        <authorList>
            <person name="Brown C.T."/>
            <person name="Hug L.A."/>
            <person name="Thomas B.C."/>
            <person name="Sharon I."/>
            <person name="Castelle C.J."/>
            <person name="Singh A."/>
            <person name="Wilkins M.J."/>
            <person name="Williams K.H."/>
            <person name="Banfield J.F."/>
        </authorList>
    </citation>
    <scope>NUCLEOTIDE SEQUENCE [LARGE SCALE GENOMIC DNA]</scope>
</reference>
<proteinExistence type="predicted"/>
<keyword evidence="1" id="KW-1133">Transmembrane helix</keyword>
<evidence type="ECO:0008006" key="4">
    <source>
        <dbReference type="Google" id="ProtNLM"/>
    </source>
</evidence>
<dbReference type="Proteomes" id="UP000034063">
    <property type="component" value="Unassembled WGS sequence"/>
</dbReference>
<keyword evidence="1" id="KW-0812">Transmembrane</keyword>
<protein>
    <recommendedName>
        <fullName evidence="4">Integral membrane protein</fullName>
    </recommendedName>
</protein>
<feature type="transmembrane region" description="Helical" evidence="1">
    <location>
        <begin position="79"/>
        <end position="100"/>
    </location>
</feature>
<gene>
    <name evidence="2" type="ORF">UW37_C0046G0003</name>
</gene>
<evidence type="ECO:0000256" key="1">
    <source>
        <dbReference type="SAM" id="Phobius"/>
    </source>
</evidence>